<name>A0A330HQW5_9HYPH</name>
<gene>
    <name evidence="1" type="ORF">DPM33_27430</name>
</gene>
<evidence type="ECO:0000313" key="2">
    <source>
        <dbReference type="Proteomes" id="UP000251558"/>
    </source>
</evidence>
<evidence type="ECO:0000313" key="1">
    <source>
        <dbReference type="EMBL" id="RAZ87067.1"/>
    </source>
</evidence>
<keyword evidence="2" id="KW-1185">Reference proteome</keyword>
<dbReference type="Proteomes" id="UP000251558">
    <property type="component" value="Unassembled WGS sequence"/>
</dbReference>
<protein>
    <submittedName>
        <fullName evidence="1">Uncharacterized protein</fullName>
    </submittedName>
</protein>
<comment type="caution">
    <text evidence="1">The sequence shown here is derived from an EMBL/GenBank/DDBJ whole genome shotgun (WGS) entry which is preliminary data.</text>
</comment>
<accession>A0A330HQW5</accession>
<dbReference type="AlphaFoldDB" id="A0A330HQW5"/>
<sequence length="369" mass="41396">MAARLREAGVDVELRPLFDEQQKDALDTSDAAGRIIDFVMIAGSLSCPIPVNLLIRAVTERVPAANISLIGDMFGSLDLFRWRWADTEQSELLVSPRLALEAELICRRRLGDPQREAERLVELIGAVRNGWVDAEHERRFLFNLLQQIGADGPRGSRYKLSYVDIGRALTELRQRFGVVHPSLMLQESAFRRMAVREDVVDQVSRLSLLEEARDAIQTALDGMANGTISGTRRTRQNLLVERASLYGFLANDRARRNSAPTEIWSSYQAARTAIRQAASATDTYFPLDIGLWTPADLLRLAPLAASQRAELMADIYSTLDLVDQVICLLARSRNLIHARLLLHNNSMTKSYLRARMRSLSVLALQLDSI</sequence>
<reference evidence="1 2" key="1">
    <citation type="submission" date="2018-07" db="EMBL/GenBank/DDBJ databases">
        <title>Diversity of Mesorhizobium strains in Brazil.</title>
        <authorList>
            <person name="Helene L.C.F."/>
            <person name="Dall'Agnol R."/>
            <person name="Delamuta J.R.M."/>
            <person name="Hungria M."/>
        </authorList>
    </citation>
    <scope>NUCLEOTIDE SEQUENCE [LARGE SCALE GENOMIC DNA]</scope>
    <source>
        <strain evidence="1 2">AC99b</strain>
    </source>
</reference>
<organism evidence="1 2">
    <name type="scientific">Mesorhizobium hawassense</name>
    <dbReference type="NCBI Taxonomy" id="1209954"/>
    <lineage>
        <taxon>Bacteria</taxon>
        <taxon>Pseudomonadati</taxon>
        <taxon>Pseudomonadota</taxon>
        <taxon>Alphaproteobacteria</taxon>
        <taxon>Hyphomicrobiales</taxon>
        <taxon>Phyllobacteriaceae</taxon>
        <taxon>Mesorhizobium</taxon>
    </lineage>
</organism>
<dbReference type="EMBL" id="QMBP01000016">
    <property type="protein sequence ID" value="RAZ87067.1"/>
    <property type="molecule type" value="Genomic_DNA"/>
</dbReference>
<proteinExistence type="predicted"/>